<proteinExistence type="predicted"/>
<name>A0AAE3EK00_9SPIR</name>
<evidence type="ECO:0000313" key="3">
    <source>
        <dbReference type="Proteomes" id="UP001198163"/>
    </source>
</evidence>
<sequence>MIFSLNRRFSANILRIFLLLSLLAVSSCGGKIGYGVLAWSVPDHDLHAGDVVPVFVQSNIGKVYVIGSKDSKDRLEVPLWQIQLYKSRSAARKAAQRDAEYRYTYALVKIDGLPIRSAPENTARQVYRLRAGQQIKLVRKGEGAPVMSGNSALPGDWYEVMTDDGSLGWCYSYNLTIIDEREYTGEQIVQTDSGPDPVLENLLSRAWYPDSWRTMIESSRIDLDKISPQWGFFPGRDSLVARIEDETGVRTFPYSSVVRGDDGDYRFEGSTLSVQVRRRNSILVQFTDENGMPQAHYFAALDSSPESLVSEERARRDSVLESIRSLSRAFSSGNYGVLQFPETGRFLWSGYQLLSPQIIPAGSGAGGSVENRVFIPASWSGDFDGVLSFKFDGSDSWIHFLYQLSSEGLKLEHVLSVKDALVQSRNLTPTVLFFSPANEVY</sequence>
<dbReference type="EMBL" id="JAINWA010000003">
    <property type="protein sequence ID" value="MCD1655236.1"/>
    <property type="molecule type" value="Genomic_DNA"/>
</dbReference>
<protein>
    <submittedName>
        <fullName evidence="2">SH3 domain-containing protein</fullName>
    </submittedName>
</protein>
<evidence type="ECO:0000313" key="2">
    <source>
        <dbReference type="EMBL" id="MCD1655236.1"/>
    </source>
</evidence>
<keyword evidence="3" id="KW-1185">Reference proteome</keyword>
<dbReference type="Pfam" id="PF08239">
    <property type="entry name" value="SH3_3"/>
    <property type="match status" value="1"/>
</dbReference>
<accession>A0AAE3EK00</accession>
<gene>
    <name evidence="2" type="ORF">K7J14_11085</name>
</gene>
<comment type="caution">
    <text evidence="2">The sequence shown here is derived from an EMBL/GenBank/DDBJ whole genome shotgun (WGS) entry which is preliminary data.</text>
</comment>
<dbReference type="AlphaFoldDB" id="A0AAE3EK00"/>
<dbReference type="Proteomes" id="UP001198163">
    <property type="component" value="Unassembled WGS sequence"/>
</dbReference>
<organism evidence="2 3">
    <name type="scientific">Teretinema zuelzerae</name>
    <dbReference type="NCBI Taxonomy" id="156"/>
    <lineage>
        <taxon>Bacteria</taxon>
        <taxon>Pseudomonadati</taxon>
        <taxon>Spirochaetota</taxon>
        <taxon>Spirochaetia</taxon>
        <taxon>Spirochaetales</taxon>
        <taxon>Treponemataceae</taxon>
        <taxon>Teretinema</taxon>
    </lineage>
</organism>
<dbReference type="RefSeq" id="WP_230756136.1">
    <property type="nucleotide sequence ID" value="NZ_JAINWA010000003.1"/>
</dbReference>
<feature type="domain" description="SH3b" evidence="1">
    <location>
        <begin position="103"/>
        <end position="179"/>
    </location>
</feature>
<dbReference type="InterPro" id="IPR003646">
    <property type="entry name" value="SH3-like_bac-type"/>
</dbReference>
<dbReference type="PROSITE" id="PS51257">
    <property type="entry name" value="PROKAR_LIPOPROTEIN"/>
    <property type="match status" value="1"/>
</dbReference>
<dbReference type="PROSITE" id="PS51781">
    <property type="entry name" value="SH3B"/>
    <property type="match status" value="1"/>
</dbReference>
<reference evidence="2" key="1">
    <citation type="submission" date="2021-08" db="EMBL/GenBank/DDBJ databases">
        <title>Comparative analyses of Brucepasteria parasyntrophica and Teretinema zuelzerae.</title>
        <authorList>
            <person name="Song Y."/>
            <person name="Brune A."/>
        </authorList>
    </citation>
    <scope>NUCLEOTIDE SEQUENCE</scope>
    <source>
        <strain evidence="2">DSM 1903</strain>
    </source>
</reference>
<dbReference type="Gene3D" id="2.30.30.40">
    <property type="entry name" value="SH3 Domains"/>
    <property type="match status" value="1"/>
</dbReference>
<evidence type="ECO:0000259" key="1">
    <source>
        <dbReference type="PROSITE" id="PS51781"/>
    </source>
</evidence>